<feature type="region of interest" description="Disordered" evidence="2">
    <location>
        <begin position="1"/>
        <end position="31"/>
    </location>
</feature>
<protein>
    <submittedName>
        <fullName evidence="3">Uncharacterized protein</fullName>
    </submittedName>
</protein>
<dbReference type="Proteomes" id="UP001328107">
    <property type="component" value="Unassembled WGS sequence"/>
</dbReference>
<reference evidence="4" key="1">
    <citation type="submission" date="2022-10" db="EMBL/GenBank/DDBJ databases">
        <title>Genome assembly of Pristionchus species.</title>
        <authorList>
            <person name="Yoshida K."/>
            <person name="Sommer R.J."/>
        </authorList>
    </citation>
    <scope>NUCLEOTIDE SEQUENCE [LARGE SCALE GENOMIC DNA]</scope>
    <source>
        <strain evidence="4">RS5460</strain>
    </source>
</reference>
<feature type="non-terminal residue" evidence="3">
    <location>
        <position position="1"/>
    </location>
</feature>
<comment type="caution">
    <text evidence="3">The sequence shown here is derived from an EMBL/GenBank/DDBJ whole genome shotgun (WGS) entry which is preliminary data.</text>
</comment>
<evidence type="ECO:0000256" key="1">
    <source>
        <dbReference type="SAM" id="Coils"/>
    </source>
</evidence>
<sequence>PVFETGLATRRMETPQIAPAESREITDATSSPSLPQLLQEVAHLKAENKDLKKENSAMKNEMEEMRMMLHALSVRVSRVEHTERRLEDETGVVNHSLTRLSRKVDVMARDLSAIVEDNEFDHGRYDSY</sequence>
<gene>
    <name evidence="3" type="ORF">PMAYCL1PPCAC_10986</name>
</gene>
<dbReference type="AlphaFoldDB" id="A0AAN5CG22"/>
<evidence type="ECO:0000313" key="3">
    <source>
        <dbReference type="EMBL" id="GMR40791.1"/>
    </source>
</evidence>
<keyword evidence="1" id="KW-0175">Coiled coil</keyword>
<proteinExistence type="predicted"/>
<feature type="coiled-coil region" evidence="1">
    <location>
        <begin position="34"/>
        <end position="68"/>
    </location>
</feature>
<name>A0AAN5CG22_9BILA</name>
<evidence type="ECO:0000313" key="4">
    <source>
        <dbReference type="Proteomes" id="UP001328107"/>
    </source>
</evidence>
<evidence type="ECO:0000256" key="2">
    <source>
        <dbReference type="SAM" id="MobiDB-lite"/>
    </source>
</evidence>
<organism evidence="3 4">
    <name type="scientific">Pristionchus mayeri</name>
    <dbReference type="NCBI Taxonomy" id="1317129"/>
    <lineage>
        <taxon>Eukaryota</taxon>
        <taxon>Metazoa</taxon>
        <taxon>Ecdysozoa</taxon>
        <taxon>Nematoda</taxon>
        <taxon>Chromadorea</taxon>
        <taxon>Rhabditida</taxon>
        <taxon>Rhabditina</taxon>
        <taxon>Diplogasteromorpha</taxon>
        <taxon>Diplogasteroidea</taxon>
        <taxon>Neodiplogasteridae</taxon>
        <taxon>Pristionchus</taxon>
    </lineage>
</organism>
<accession>A0AAN5CG22</accession>
<keyword evidence="4" id="KW-1185">Reference proteome</keyword>
<dbReference type="EMBL" id="BTRK01000003">
    <property type="protein sequence ID" value="GMR40791.1"/>
    <property type="molecule type" value="Genomic_DNA"/>
</dbReference>